<dbReference type="Pfam" id="PF20030">
    <property type="entry name" value="bpMoxR"/>
    <property type="match status" value="1"/>
</dbReference>
<dbReference type="InterPro" id="IPR003593">
    <property type="entry name" value="AAA+_ATPase"/>
</dbReference>
<proteinExistence type="predicted"/>
<dbReference type="RefSeq" id="WP_315626278.1">
    <property type="nucleotide sequence ID" value="NZ_JAUHMF010000010.1"/>
</dbReference>
<keyword evidence="4" id="KW-1185">Reference proteome</keyword>
<comment type="caution">
    <text evidence="3">The sequence shown here is derived from an EMBL/GenBank/DDBJ whole genome shotgun (WGS) entry which is preliminary data.</text>
</comment>
<organism evidence="3 4">
    <name type="scientific">Thermanaerothrix solaris</name>
    <dbReference type="NCBI Taxonomy" id="3058434"/>
    <lineage>
        <taxon>Bacteria</taxon>
        <taxon>Bacillati</taxon>
        <taxon>Chloroflexota</taxon>
        <taxon>Anaerolineae</taxon>
        <taxon>Anaerolineales</taxon>
        <taxon>Anaerolineaceae</taxon>
        <taxon>Thermanaerothrix</taxon>
    </lineage>
</organism>
<evidence type="ECO:0000313" key="3">
    <source>
        <dbReference type="EMBL" id="MDT8899621.1"/>
    </source>
</evidence>
<dbReference type="EMBL" id="JAUHMF010000010">
    <property type="protein sequence ID" value="MDT8899621.1"/>
    <property type="molecule type" value="Genomic_DNA"/>
</dbReference>
<sequence length="407" mass="44874">MYIRLSNRYISTQAPGDARLAGQTFLTNHCPNGTEVTTDDLIEKISKIAHEIKSRLAGMEEPVQALLTAACAGEHVFLVSPPGTAKSTLARLFAEAVGGQSFRIVLNPATGMEDLFGPIDALEFQKGRWVRRWSGLAVANVAILDEFFKASPQVVNMLLDALEERMISTPEGDVQIPLVTAIAASNEIPSQRDYAAAWDRLTVRLSVPPLRDEEVFRALLAAEGIRNPIPTVSSADEIRLIAGLNDYLALEEGRSNTEIIEALLDIKKHLDENGIFVSNRRWVKSLRVARASATLAGRDKISIKDLSVLRWTLWGRPEDETDIREFILGLTDPLAGQVIKLEVALAELRERLQRANRNEDKLDVAAQARRIKKEAKAIVDGNQEYQARIGTVITAADEIINAVIDSI</sequence>
<dbReference type="PANTHER" id="PTHR32204:SF0">
    <property type="entry name" value="ATPASE RAVA"/>
    <property type="match status" value="1"/>
</dbReference>
<dbReference type="InterPro" id="IPR027417">
    <property type="entry name" value="P-loop_NTPase"/>
</dbReference>
<name>A0ABU3NS10_9CHLR</name>
<dbReference type="SMART" id="SM00382">
    <property type="entry name" value="AAA"/>
    <property type="match status" value="1"/>
</dbReference>
<dbReference type="InterPro" id="IPR041538">
    <property type="entry name" value="RavA-like_AAA_lid"/>
</dbReference>
<dbReference type="InterPro" id="IPR050513">
    <property type="entry name" value="RavA_ATPases"/>
</dbReference>
<evidence type="ECO:0000259" key="2">
    <source>
        <dbReference type="SMART" id="SM00382"/>
    </source>
</evidence>
<protein>
    <submittedName>
        <fullName evidence="3">AAA family ATPase</fullName>
    </submittedName>
</protein>
<evidence type="ECO:0000256" key="1">
    <source>
        <dbReference type="SAM" id="Coils"/>
    </source>
</evidence>
<dbReference type="InterPro" id="IPR045427">
    <property type="entry name" value="MoxR"/>
</dbReference>
<feature type="coiled-coil region" evidence="1">
    <location>
        <begin position="338"/>
        <end position="365"/>
    </location>
</feature>
<dbReference type="Pfam" id="PF17868">
    <property type="entry name" value="AAA_lid_8"/>
    <property type="match status" value="1"/>
</dbReference>
<feature type="domain" description="AAA+ ATPase" evidence="2">
    <location>
        <begin position="72"/>
        <end position="211"/>
    </location>
</feature>
<keyword evidence="3" id="KW-0614">Plasmid</keyword>
<geneLocation type="plasmid" evidence="3">
    <name>p4228-RoL</name>
</geneLocation>
<dbReference type="Proteomes" id="UP001254165">
    <property type="component" value="Unassembled WGS sequence"/>
</dbReference>
<dbReference type="PANTHER" id="PTHR32204">
    <property type="entry name" value="ATPASE RAVA"/>
    <property type="match status" value="1"/>
</dbReference>
<keyword evidence="1" id="KW-0175">Coiled coil</keyword>
<accession>A0ABU3NS10</accession>
<dbReference type="Gene3D" id="3.40.50.300">
    <property type="entry name" value="P-loop containing nucleotide triphosphate hydrolases"/>
    <property type="match status" value="1"/>
</dbReference>
<evidence type="ECO:0000313" key="4">
    <source>
        <dbReference type="Proteomes" id="UP001254165"/>
    </source>
</evidence>
<reference evidence="3 4" key="1">
    <citation type="submission" date="2023-07" db="EMBL/GenBank/DDBJ databases">
        <title>Novel species of Thermanaerothrix with wide hydrolytic capabilities.</title>
        <authorList>
            <person name="Zayulina K.S."/>
            <person name="Podosokorskaya O.A."/>
            <person name="Elcheninov A.G."/>
        </authorList>
    </citation>
    <scope>NUCLEOTIDE SEQUENCE [LARGE SCALE GENOMIC DNA]</scope>
    <source>
        <strain evidence="3 4">4228-RoL</strain>
        <plasmid evidence="3">p4228-RoL</plasmid>
    </source>
</reference>
<gene>
    <name evidence="3" type="ORF">QYE77_15250</name>
</gene>
<dbReference type="CDD" id="cd00009">
    <property type="entry name" value="AAA"/>
    <property type="match status" value="1"/>
</dbReference>
<dbReference type="SUPFAM" id="SSF52540">
    <property type="entry name" value="P-loop containing nucleoside triphosphate hydrolases"/>
    <property type="match status" value="1"/>
</dbReference>